<comment type="subcellular location">
    <subcellularLocation>
        <location evidence="1">Cell membrane</location>
        <topology evidence="1">Multi-pass membrane protein</topology>
    </subcellularLocation>
</comment>
<evidence type="ECO:0000256" key="6">
    <source>
        <dbReference type="ARBA" id="ARBA00023040"/>
    </source>
</evidence>
<feature type="transmembrane region" description="Helical" evidence="12">
    <location>
        <begin position="144"/>
        <end position="163"/>
    </location>
</feature>
<dbReference type="PROSITE" id="PS50262">
    <property type="entry name" value="G_PROTEIN_RECEP_F1_2"/>
    <property type="match status" value="1"/>
</dbReference>
<feature type="transmembrane region" description="Helical" evidence="12">
    <location>
        <begin position="266"/>
        <end position="287"/>
    </location>
</feature>
<dbReference type="Proteomes" id="UP001187531">
    <property type="component" value="Unassembled WGS sequence"/>
</dbReference>
<evidence type="ECO:0000259" key="13">
    <source>
        <dbReference type="PROSITE" id="PS50262"/>
    </source>
</evidence>
<keyword evidence="4 10" id="KW-0812">Transmembrane</keyword>
<evidence type="ECO:0000256" key="10">
    <source>
        <dbReference type="RuleBase" id="RU000688"/>
    </source>
</evidence>
<feature type="transmembrane region" description="Helical" evidence="12">
    <location>
        <begin position="26"/>
        <end position="51"/>
    </location>
</feature>
<evidence type="ECO:0000313" key="14">
    <source>
        <dbReference type="EMBL" id="KAK2721873.1"/>
    </source>
</evidence>
<dbReference type="CDD" id="cd15210">
    <property type="entry name" value="7tmA_GPR84-like"/>
    <property type="match status" value="1"/>
</dbReference>
<comment type="similarity">
    <text evidence="2 10">Belongs to the G-protein coupled receptor 1 family.</text>
</comment>
<evidence type="ECO:0000256" key="1">
    <source>
        <dbReference type="ARBA" id="ARBA00004651"/>
    </source>
</evidence>
<dbReference type="AlphaFoldDB" id="A0AA88L822"/>
<evidence type="ECO:0000256" key="2">
    <source>
        <dbReference type="ARBA" id="ARBA00010663"/>
    </source>
</evidence>
<dbReference type="GO" id="GO:0004930">
    <property type="term" value="F:G protein-coupled receptor activity"/>
    <property type="evidence" value="ECO:0007669"/>
    <property type="project" value="UniProtKB-KW"/>
</dbReference>
<evidence type="ECO:0000256" key="12">
    <source>
        <dbReference type="SAM" id="Phobius"/>
    </source>
</evidence>
<proteinExistence type="inferred from homology"/>
<accession>A0AA88L822</accession>
<dbReference type="GO" id="GO:0005886">
    <property type="term" value="C:plasma membrane"/>
    <property type="evidence" value="ECO:0007669"/>
    <property type="project" value="UniProtKB-SubCell"/>
</dbReference>
<dbReference type="SMART" id="SM01381">
    <property type="entry name" value="7TM_GPCR_Srsx"/>
    <property type="match status" value="1"/>
</dbReference>
<dbReference type="InterPro" id="IPR017452">
    <property type="entry name" value="GPCR_Rhodpsn_7TM"/>
</dbReference>
<evidence type="ECO:0000313" key="15">
    <source>
        <dbReference type="Proteomes" id="UP001187531"/>
    </source>
</evidence>
<evidence type="ECO:0000256" key="7">
    <source>
        <dbReference type="ARBA" id="ARBA00023136"/>
    </source>
</evidence>
<dbReference type="PROSITE" id="PS00237">
    <property type="entry name" value="G_PROTEIN_RECEP_F1_1"/>
    <property type="match status" value="1"/>
</dbReference>
<dbReference type="PANTHER" id="PTHR24228:SF71">
    <property type="entry name" value="PROTEIN TRAPPED IN ENDODERM-1"/>
    <property type="match status" value="1"/>
</dbReference>
<feature type="transmembrane region" description="Helical" evidence="12">
    <location>
        <begin position="104"/>
        <end position="123"/>
    </location>
</feature>
<dbReference type="EMBL" id="JAVRJZ010000006">
    <property type="protein sequence ID" value="KAK2721873.1"/>
    <property type="molecule type" value="Genomic_DNA"/>
</dbReference>
<protein>
    <recommendedName>
        <fullName evidence="13">G-protein coupled receptors family 1 profile domain-containing protein</fullName>
    </recommendedName>
</protein>
<evidence type="ECO:0000256" key="4">
    <source>
        <dbReference type="ARBA" id="ARBA00022692"/>
    </source>
</evidence>
<dbReference type="FunFam" id="1.20.1070.10:FF:000312">
    <property type="entry name" value="protein trapped in endoderm-1"/>
    <property type="match status" value="1"/>
</dbReference>
<keyword evidence="5 12" id="KW-1133">Transmembrane helix</keyword>
<comment type="caution">
    <text evidence="14">The sequence shown here is derived from an EMBL/GenBank/DDBJ whole genome shotgun (WGS) entry which is preliminary data.</text>
</comment>
<evidence type="ECO:0000256" key="9">
    <source>
        <dbReference type="ARBA" id="ARBA00023224"/>
    </source>
</evidence>
<dbReference type="InterPro" id="IPR000276">
    <property type="entry name" value="GPCR_Rhodpsn"/>
</dbReference>
<evidence type="ECO:0000256" key="8">
    <source>
        <dbReference type="ARBA" id="ARBA00023170"/>
    </source>
</evidence>
<gene>
    <name evidence="14" type="ORF">QYM36_003999</name>
</gene>
<feature type="domain" description="G-protein coupled receptors family 1 profile" evidence="13">
    <location>
        <begin position="42"/>
        <end position="315"/>
    </location>
</feature>
<feature type="region of interest" description="Disordered" evidence="11">
    <location>
        <begin position="228"/>
        <end position="257"/>
    </location>
</feature>
<keyword evidence="7 12" id="KW-0472">Membrane</keyword>
<evidence type="ECO:0000256" key="11">
    <source>
        <dbReference type="SAM" id="MobiDB-lite"/>
    </source>
</evidence>
<feature type="transmembrane region" description="Helical" evidence="12">
    <location>
        <begin position="293"/>
        <end position="317"/>
    </location>
</feature>
<dbReference type="Pfam" id="PF00001">
    <property type="entry name" value="7tm_1"/>
    <property type="match status" value="1"/>
</dbReference>
<reference evidence="14" key="1">
    <citation type="submission" date="2023-07" db="EMBL/GenBank/DDBJ databases">
        <title>Chromosome-level genome assembly of Artemia franciscana.</title>
        <authorList>
            <person name="Jo E."/>
        </authorList>
    </citation>
    <scope>NUCLEOTIDE SEQUENCE</scope>
    <source>
        <tissue evidence="14">Whole body</tissue>
    </source>
</reference>
<dbReference type="PRINTS" id="PR00237">
    <property type="entry name" value="GPCRRHODOPSN"/>
</dbReference>
<organism evidence="14 15">
    <name type="scientific">Artemia franciscana</name>
    <name type="common">Brine shrimp</name>
    <name type="synonym">Artemia sanfranciscana</name>
    <dbReference type="NCBI Taxonomy" id="6661"/>
    <lineage>
        <taxon>Eukaryota</taxon>
        <taxon>Metazoa</taxon>
        <taxon>Ecdysozoa</taxon>
        <taxon>Arthropoda</taxon>
        <taxon>Crustacea</taxon>
        <taxon>Branchiopoda</taxon>
        <taxon>Anostraca</taxon>
        <taxon>Artemiidae</taxon>
        <taxon>Artemia</taxon>
    </lineage>
</organism>
<feature type="compositionally biased region" description="Polar residues" evidence="11">
    <location>
        <begin position="228"/>
        <end position="254"/>
    </location>
</feature>
<name>A0AA88L822_ARTSF</name>
<evidence type="ECO:0000256" key="3">
    <source>
        <dbReference type="ARBA" id="ARBA00022475"/>
    </source>
</evidence>
<dbReference type="Gene3D" id="1.20.1070.10">
    <property type="entry name" value="Rhodopsin 7-helix transmembrane proteins"/>
    <property type="match status" value="1"/>
</dbReference>
<sequence>MPGLPNETLKNYLQPVKIVYPSEASYFAAICGILFIIFGLIGNLVTFVALLNSKKLRSHATTSFVLSLTASDLLFCAINLPLTVSRYLSESWVHGDGLCKTFPFFFYGNVGTSLMSMVAITLNRFVLISSPSWYDKIYKAKHNLVMIAGIWLFSFGILLPTMFDSWGTFGLDAPTFSCTILKKDGKSPKKFLFAFGFLMPCIVIIFSYTCIYIKVRRSRLNILSHSTSPSKLSQKSISQSNGMSVQPSNEPKGNSQRKEDLRLTRMMLTIFCTFLLCFLPLMVVNIADDEITVPVLHVFASILAWASCVVNPVIYAASNRQYRAAYRALFCKDGLTTSQASSNASGRTMLQSVWHFATHADRIRVIRTNVV</sequence>
<keyword evidence="9 10" id="KW-0807">Transducer</keyword>
<keyword evidence="15" id="KW-1185">Reference proteome</keyword>
<dbReference type="SUPFAM" id="SSF81321">
    <property type="entry name" value="Family A G protein-coupled receptor-like"/>
    <property type="match status" value="1"/>
</dbReference>
<keyword evidence="3" id="KW-1003">Cell membrane</keyword>
<feature type="transmembrane region" description="Helical" evidence="12">
    <location>
        <begin position="63"/>
        <end position="84"/>
    </location>
</feature>
<keyword evidence="8 10" id="KW-0675">Receptor</keyword>
<dbReference type="PANTHER" id="PTHR24228">
    <property type="entry name" value="B2 BRADYKININ RECEPTOR/ANGIOTENSIN II RECEPTOR"/>
    <property type="match status" value="1"/>
</dbReference>
<keyword evidence="6 10" id="KW-0297">G-protein coupled receptor</keyword>
<evidence type="ECO:0000256" key="5">
    <source>
        <dbReference type="ARBA" id="ARBA00022989"/>
    </source>
</evidence>
<feature type="transmembrane region" description="Helical" evidence="12">
    <location>
        <begin position="191"/>
        <end position="213"/>
    </location>
</feature>